<dbReference type="PROSITE" id="PS00941">
    <property type="entry name" value="CARBOXYLESTERASE_B_2"/>
    <property type="match status" value="1"/>
</dbReference>
<dbReference type="SUPFAM" id="SSF53474">
    <property type="entry name" value="alpha/beta-Hydrolases"/>
    <property type="match status" value="1"/>
</dbReference>
<name>G3J480_CORMM</name>
<dbReference type="RefSeq" id="XP_006665679.1">
    <property type="nucleotide sequence ID" value="XM_006665616.1"/>
</dbReference>
<keyword evidence="3" id="KW-1185">Reference proteome</keyword>
<dbReference type="Proteomes" id="UP000001610">
    <property type="component" value="Unassembled WGS sequence"/>
</dbReference>
<evidence type="ECO:0000259" key="1">
    <source>
        <dbReference type="Pfam" id="PF00135"/>
    </source>
</evidence>
<reference evidence="2 3" key="1">
    <citation type="journal article" date="2011" name="Genome Biol.">
        <title>Genome sequence of the insect pathogenic fungus Cordyceps militaris, a valued traditional Chinese medicine.</title>
        <authorList>
            <person name="Zheng P."/>
            <person name="Xia Y."/>
            <person name="Xiao G."/>
            <person name="Xiong C."/>
            <person name="Hu X."/>
            <person name="Zhang S."/>
            <person name="Zheng H."/>
            <person name="Huang Y."/>
            <person name="Zhou Y."/>
            <person name="Wang S."/>
            <person name="Zhao G.P."/>
            <person name="Liu X."/>
            <person name="St Leger R.J."/>
            <person name="Wang C."/>
        </authorList>
    </citation>
    <scope>NUCLEOTIDE SEQUENCE [LARGE SCALE GENOMIC DNA]</scope>
    <source>
        <strain evidence="2 3">CM01</strain>
    </source>
</reference>
<dbReference type="InterPro" id="IPR029058">
    <property type="entry name" value="AB_hydrolase_fold"/>
</dbReference>
<proteinExistence type="predicted"/>
<dbReference type="InParanoid" id="G3J480"/>
<protein>
    <submittedName>
        <fullName evidence="2">Triacylglycerol lipase, putative</fullName>
    </submittedName>
</protein>
<evidence type="ECO:0000313" key="3">
    <source>
        <dbReference type="Proteomes" id="UP000001610"/>
    </source>
</evidence>
<dbReference type="SMR" id="G3J480"/>
<dbReference type="HOGENOM" id="CLU_006586_10_7_1"/>
<dbReference type="ESTHER" id="cormm-g3j480">
    <property type="family name" value="Fungal_carboxylesterase_lipase"/>
</dbReference>
<dbReference type="Gene3D" id="3.40.50.1820">
    <property type="entry name" value="alpha/beta hydrolase"/>
    <property type="match status" value="1"/>
</dbReference>
<dbReference type="AlphaFoldDB" id="G3J480"/>
<organism evidence="2 3">
    <name type="scientific">Cordyceps militaris (strain CM01)</name>
    <name type="common">Caterpillar fungus</name>
    <dbReference type="NCBI Taxonomy" id="983644"/>
    <lineage>
        <taxon>Eukaryota</taxon>
        <taxon>Fungi</taxon>
        <taxon>Dikarya</taxon>
        <taxon>Ascomycota</taxon>
        <taxon>Pezizomycotina</taxon>
        <taxon>Sordariomycetes</taxon>
        <taxon>Hypocreomycetidae</taxon>
        <taxon>Hypocreales</taxon>
        <taxon>Cordycipitaceae</taxon>
        <taxon>Cordyceps</taxon>
    </lineage>
</organism>
<gene>
    <name evidence="2" type="ORF">CCM_00456</name>
</gene>
<dbReference type="InterPro" id="IPR019819">
    <property type="entry name" value="Carboxylesterase_B_CS"/>
</dbReference>
<dbReference type="eggNOG" id="KOG1516">
    <property type="taxonomic scope" value="Eukaryota"/>
</dbReference>
<dbReference type="Pfam" id="PF00135">
    <property type="entry name" value="COesterase"/>
    <property type="match status" value="1"/>
</dbReference>
<accession>G3J480</accession>
<evidence type="ECO:0000313" key="2">
    <source>
        <dbReference type="EMBL" id="EGX95802.1"/>
    </source>
</evidence>
<dbReference type="PANTHER" id="PTHR11559">
    <property type="entry name" value="CARBOXYLESTERASE"/>
    <property type="match status" value="1"/>
</dbReference>
<dbReference type="GeneID" id="18162491"/>
<dbReference type="OrthoDB" id="408631at2759"/>
<dbReference type="KEGG" id="cmt:CCM_00456"/>
<sequence length="594" mass="63592">MSTHSPCRQHPPPATMKLHSTLSAAAALLGAATPTLAISSRVRLPYATYHGVQLGKGITQWLGMRYAAPPTGARRFRPPEEPLEETEELSAAAYGDRCLVTGSAAGAAGHSEDCLFINVYAPNETRTTGPFLPVLVWLGGDGYANAQTDADINATGLLQANDGNFVVVTFNHRLGPYGFLASGHTLGTNNGLRDQVRALEWVRRFIRRFGGDPEQVTLGGSGIAAQYVMAHLIMHKDDSPHFNAVIAESPSFAPMRDLDEAATEYHRFAQQLGCERNSSSRSHNATAAAASLAARLAIGDDAKTLACLLALDADAIQEASRQLALSTVHAAPWDRWVPVIDHDLVSKTTSQSLAAGHFARVPFLFGSTVAAPGTAFAYRNRSSTDSVTSFMHDLYPFLQAADLAEMEALYTTSACGGGGGDPACFQNILARIDQDLRYTCPTLAAVGRLRDGGVKDAYLYSWDVDGADDTDGDLGAHQNTEAAALWGGTAAAAAVPNSYRRGGANEAVPLVKQRYWANFVRSHNPNRAHKKAKGGKNEVKVGERVVGLAKWGSWSPGKRTRLVLGNGGVTGEKSTAHLRFSCTFFDRMAPRMRV</sequence>
<feature type="domain" description="Carboxylesterase type B" evidence="1">
    <location>
        <begin position="51"/>
        <end position="530"/>
    </location>
</feature>
<dbReference type="EMBL" id="JH126399">
    <property type="protein sequence ID" value="EGX95802.1"/>
    <property type="molecule type" value="Genomic_DNA"/>
</dbReference>
<dbReference type="InterPro" id="IPR050309">
    <property type="entry name" value="Type-B_Carboxylest/Lipase"/>
</dbReference>
<dbReference type="STRING" id="983644.G3J480"/>
<dbReference type="InterPro" id="IPR002018">
    <property type="entry name" value="CarbesteraseB"/>
</dbReference>
<dbReference type="OMA" id="WSSACET"/>
<dbReference type="VEuPathDB" id="FungiDB:CCM_00456"/>